<dbReference type="InterPro" id="IPR051449">
    <property type="entry name" value="ABC-2_transporter_component"/>
</dbReference>
<keyword evidence="7 8" id="KW-0472">Membrane</keyword>
<evidence type="ECO:0000256" key="1">
    <source>
        <dbReference type="ARBA" id="ARBA00004651"/>
    </source>
</evidence>
<feature type="transmembrane region" description="Helical" evidence="8">
    <location>
        <begin position="186"/>
        <end position="210"/>
    </location>
</feature>
<evidence type="ECO:0000256" key="7">
    <source>
        <dbReference type="ARBA" id="ARBA00023136"/>
    </source>
</evidence>
<dbReference type="Pfam" id="PF12698">
    <property type="entry name" value="ABC2_membrane_3"/>
    <property type="match status" value="1"/>
</dbReference>
<reference evidence="10 11" key="1">
    <citation type="submission" date="2016-11" db="EMBL/GenBank/DDBJ databases">
        <authorList>
            <person name="Jaros S."/>
            <person name="Januszkiewicz K."/>
            <person name="Wedrychowicz H."/>
        </authorList>
    </citation>
    <scope>NUCLEOTIDE SEQUENCE [LARGE SCALE GENOMIC DNA]</scope>
    <source>
        <strain evidence="10 11">DSM 25479</strain>
    </source>
</reference>
<keyword evidence="11" id="KW-1185">Reference proteome</keyword>
<feature type="domain" description="ABC transmembrane type-2" evidence="9">
    <location>
        <begin position="129"/>
        <end position="377"/>
    </location>
</feature>
<accession>A0A1M6EMM5</accession>
<dbReference type="InterPro" id="IPR047817">
    <property type="entry name" value="ABC2_TM_bact-type"/>
</dbReference>
<dbReference type="AlphaFoldDB" id="A0A1M6EMM5"/>
<dbReference type="GO" id="GO:0005886">
    <property type="term" value="C:plasma membrane"/>
    <property type="evidence" value="ECO:0007669"/>
    <property type="project" value="UniProtKB-SubCell"/>
</dbReference>
<feature type="transmembrane region" description="Helical" evidence="8">
    <location>
        <begin position="356"/>
        <end position="374"/>
    </location>
</feature>
<dbReference type="EMBL" id="FQYI01000005">
    <property type="protein sequence ID" value="SHI86805.1"/>
    <property type="molecule type" value="Genomic_DNA"/>
</dbReference>
<dbReference type="RefSeq" id="WP_073179531.1">
    <property type="nucleotide sequence ID" value="NZ_FQYI01000005.1"/>
</dbReference>
<gene>
    <name evidence="10" type="ORF">SAMN05443429_105162</name>
</gene>
<keyword evidence="5 8" id="KW-0812">Transmembrane</keyword>
<evidence type="ECO:0000256" key="2">
    <source>
        <dbReference type="ARBA" id="ARBA00007783"/>
    </source>
</evidence>
<dbReference type="InterPro" id="IPR013525">
    <property type="entry name" value="ABC2_TM"/>
</dbReference>
<proteinExistence type="inferred from homology"/>
<feature type="transmembrane region" description="Helical" evidence="8">
    <location>
        <begin position="292"/>
        <end position="313"/>
    </location>
</feature>
<dbReference type="STRING" id="1118202.SAMN05443429_105162"/>
<evidence type="ECO:0000256" key="6">
    <source>
        <dbReference type="ARBA" id="ARBA00022989"/>
    </source>
</evidence>
<dbReference type="PANTHER" id="PTHR30294">
    <property type="entry name" value="MEMBRANE COMPONENT OF ABC TRANSPORTER YHHJ-RELATED"/>
    <property type="match status" value="1"/>
</dbReference>
<comment type="subcellular location">
    <subcellularLocation>
        <location evidence="1">Cell membrane</location>
        <topology evidence="1">Multi-pass membrane protein</topology>
    </subcellularLocation>
</comment>
<dbReference type="PANTHER" id="PTHR30294:SF46">
    <property type="entry name" value="ABC TRANSPORTER PERMEASE"/>
    <property type="match status" value="1"/>
</dbReference>
<evidence type="ECO:0000256" key="3">
    <source>
        <dbReference type="ARBA" id="ARBA00022448"/>
    </source>
</evidence>
<dbReference type="GO" id="GO:0140359">
    <property type="term" value="F:ABC-type transporter activity"/>
    <property type="evidence" value="ECO:0007669"/>
    <property type="project" value="InterPro"/>
</dbReference>
<dbReference type="Gene3D" id="3.40.1710.10">
    <property type="entry name" value="abc type-2 transporter like domain"/>
    <property type="match status" value="1"/>
</dbReference>
<keyword evidence="3" id="KW-0813">Transport</keyword>
<keyword evidence="6 8" id="KW-1133">Transmembrane helix</keyword>
<feature type="transmembrane region" description="Helical" evidence="8">
    <location>
        <begin position="231"/>
        <end position="253"/>
    </location>
</feature>
<keyword evidence="4" id="KW-1003">Cell membrane</keyword>
<evidence type="ECO:0000313" key="10">
    <source>
        <dbReference type="EMBL" id="SHI86805.1"/>
    </source>
</evidence>
<dbReference type="PROSITE" id="PS51012">
    <property type="entry name" value="ABC_TM2"/>
    <property type="match status" value="1"/>
</dbReference>
<sequence>MQRVNAIIIREWKRIFSIPYFYMVLLVIPPIVFVFYGLIYKNEFVRNLPIAVWDEDHSSITRTLTDMLAASDNINIAYTASSEEEISELMRRSDIFGAIHFPKDLEADAKKNKPATITLFTNSSLIVPSNMVYKDAAPIIIQGSLAAVLQRAEKGGLPASQAKALVQPIKLNISNLYNPELNYKEYLVPGLVTVGLQMALLVAGVLALNMEENRKTLGELLSISSSSSEIIVGKTLAHITVSWINFGLIFYVIFPLFGLAHPGNLSIFIAYNLLVLASLGLSFAVSAIVKNLLTAVEVALFYAAPAFVFSGYTFPRSAMPWYDQYYALAMPYSHFLDAFIKLYYMHLPVDYVTKHLVSLLIFGGVGFPIAIVVYQMRINKTLRNAAHS</sequence>
<evidence type="ECO:0000256" key="4">
    <source>
        <dbReference type="ARBA" id="ARBA00022475"/>
    </source>
</evidence>
<feature type="transmembrane region" description="Helical" evidence="8">
    <location>
        <begin position="20"/>
        <end position="39"/>
    </location>
</feature>
<comment type="similarity">
    <text evidence="2">Belongs to the ABC-2 integral membrane protein family.</text>
</comment>
<organism evidence="10 11">
    <name type="scientific">Cruoricaptor ignavus</name>
    <dbReference type="NCBI Taxonomy" id="1118202"/>
    <lineage>
        <taxon>Bacteria</taxon>
        <taxon>Pseudomonadati</taxon>
        <taxon>Bacteroidota</taxon>
        <taxon>Flavobacteriia</taxon>
        <taxon>Flavobacteriales</taxon>
        <taxon>Weeksellaceae</taxon>
        <taxon>Cruoricaptor</taxon>
    </lineage>
</organism>
<evidence type="ECO:0000259" key="9">
    <source>
        <dbReference type="PROSITE" id="PS51012"/>
    </source>
</evidence>
<evidence type="ECO:0000256" key="5">
    <source>
        <dbReference type="ARBA" id="ARBA00022692"/>
    </source>
</evidence>
<evidence type="ECO:0000256" key="8">
    <source>
        <dbReference type="SAM" id="Phobius"/>
    </source>
</evidence>
<evidence type="ECO:0000313" key="11">
    <source>
        <dbReference type="Proteomes" id="UP000184335"/>
    </source>
</evidence>
<dbReference type="OrthoDB" id="9811522at2"/>
<feature type="transmembrane region" description="Helical" evidence="8">
    <location>
        <begin position="265"/>
        <end position="285"/>
    </location>
</feature>
<dbReference type="Proteomes" id="UP000184335">
    <property type="component" value="Unassembled WGS sequence"/>
</dbReference>
<protein>
    <submittedName>
        <fullName evidence="10">ABC-2 type transport system permease protein</fullName>
    </submittedName>
</protein>
<name>A0A1M6EMM5_9FLAO</name>